<name>A0A2X2JCR5_SPHMU</name>
<dbReference type="Proteomes" id="UP000251241">
    <property type="component" value="Unassembled WGS sequence"/>
</dbReference>
<evidence type="ECO:0000313" key="3">
    <source>
        <dbReference type="Proteomes" id="UP000251241"/>
    </source>
</evidence>
<dbReference type="AlphaFoldDB" id="A0A2X2JCR5"/>
<proteinExistence type="predicted"/>
<dbReference type="GeneID" id="97182448"/>
<organism evidence="1 3">
    <name type="scientific">Sphingobacterium multivorum</name>
    <dbReference type="NCBI Taxonomy" id="28454"/>
    <lineage>
        <taxon>Bacteria</taxon>
        <taxon>Pseudomonadati</taxon>
        <taxon>Bacteroidota</taxon>
        <taxon>Sphingobacteriia</taxon>
        <taxon>Sphingobacteriales</taxon>
        <taxon>Sphingobacteriaceae</taxon>
        <taxon>Sphingobacterium</taxon>
    </lineage>
</organism>
<sequence length="86" mass="9875">MIFKRLNYQTLQSLRLQGYNILLTIGRAEDENPIYFPMKLESFNSSSSNFDSHDAATFQGKKILILDEAIQRSLNHDLNGVIQLDN</sequence>
<evidence type="ECO:0000313" key="1">
    <source>
        <dbReference type="EMBL" id="SPZ91708.1"/>
    </source>
</evidence>
<dbReference type="Proteomes" id="UP000432350">
    <property type="component" value="Unassembled WGS sequence"/>
</dbReference>
<protein>
    <submittedName>
        <fullName evidence="1">Uncharacterized protein</fullName>
    </submittedName>
</protein>
<evidence type="ECO:0000313" key="2">
    <source>
        <dbReference type="EMBL" id="VXC59144.1"/>
    </source>
</evidence>
<dbReference type="RefSeq" id="WP_070563105.1">
    <property type="nucleotide sequence ID" value="NZ_CP068086.1"/>
</dbReference>
<dbReference type="EMBL" id="UAUU01000011">
    <property type="protein sequence ID" value="SPZ91708.1"/>
    <property type="molecule type" value="Genomic_DNA"/>
</dbReference>
<reference evidence="2 4" key="2">
    <citation type="submission" date="2019-10" db="EMBL/GenBank/DDBJ databases">
        <authorList>
            <person name="Karimi E."/>
        </authorList>
    </citation>
    <scope>NUCLEOTIDE SEQUENCE [LARGE SCALE GENOMIC DNA]</scope>
    <source>
        <strain evidence="2">Sphingobacterium sp. 8BC</strain>
    </source>
</reference>
<reference evidence="1 3" key="1">
    <citation type="submission" date="2018-06" db="EMBL/GenBank/DDBJ databases">
        <authorList>
            <consortium name="Pathogen Informatics"/>
            <person name="Doyle S."/>
        </authorList>
    </citation>
    <scope>NUCLEOTIDE SEQUENCE [LARGE SCALE GENOMIC DNA]</scope>
    <source>
        <strain evidence="1 3">NCTC11343</strain>
    </source>
</reference>
<evidence type="ECO:0000313" key="4">
    <source>
        <dbReference type="Proteomes" id="UP000432350"/>
    </source>
</evidence>
<dbReference type="EMBL" id="CABWMV010000007">
    <property type="protein sequence ID" value="VXC59144.1"/>
    <property type="molecule type" value="Genomic_DNA"/>
</dbReference>
<accession>A0A653ZV34</accession>
<accession>A0A2X2JCR5</accession>
<gene>
    <name evidence="1" type="ORF">NCTC11343_03747</name>
    <name evidence="2" type="ORF">SPHINGO8BC_150060</name>
</gene>